<dbReference type="RefSeq" id="WP_396686009.1">
    <property type="nucleotide sequence ID" value="NZ_JBIRPU010000055.1"/>
</dbReference>
<name>A0ABW7SYT7_9ACTN</name>
<accession>A0ABW7SYT7</accession>
<evidence type="ECO:0000256" key="1">
    <source>
        <dbReference type="SAM" id="MobiDB-lite"/>
    </source>
</evidence>
<protein>
    <recommendedName>
        <fullName evidence="4">Lipoprotein</fullName>
    </recommendedName>
</protein>
<proteinExistence type="predicted"/>
<organism evidence="2 3">
    <name type="scientific">Micromonospora rubida</name>
    <dbReference type="NCBI Taxonomy" id="2697657"/>
    <lineage>
        <taxon>Bacteria</taxon>
        <taxon>Bacillati</taxon>
        <taxon>Actinomycetota</taxon>
        <taxon>Actinomycetes</taxon>
        <taxon>Micromonosporales</taxon>
        <taxon>Micromonosporaceae</taxon>
        <taxon>Micromonospora</taxon>
    </lineage>
</organism>
<gene>
    <name evidence="2" type="ORF">ACH4OY_31740</name>
</gene>
<keyword evidence="3" id="KW-1185">Reference proteome</keyword>
<feature type="region of interest" description="Disordered" evidence="1">
    <location>
        <begin position="27"/>
        <end position="55"/>
    </location>
</feature>
<dbReference type="EMBL" id="JBIRPU010000055">
    <property type="protein sequence ID" value="MFI0797213.1"/>
    <property type="molecule type" value="Genomic_DNA"/>
</dbReference>
<evidence type="ECO:0000313" key="3">
    <source>
        <dbReference type="Proteomes" id="UP001611075"/>
    </source>
</evidence>
<dbReference type="Proteomes" id="UP001611075">
    <property type="component" value="Unassembled WGS sequence"/>
</dbReference>
<reference evidence="2 3" key="1">
    <citation type="submission" date="2024-10" db="EMBL/GenBank/DDBJ databases">
        <title>The Natural Products Discovery Center: Release of the First 8490 Sequenced Strains for Exploring Actinobacteria Biosynthetic Diversity.</title>
        <authorList>
            <person name="Kalkreuter E."/>
            <person name="Kautsar S.A."/>
            <person name="Yang D."/>
            <person name="Bader C.D."/>
            <person name="Teijaro C.N."/>
            <person name="Fluegel L."/>
            <person name="Davis C.M."/>
            <person name="Simpson J.R."/>
            <person name="Lauterbach L."/>
            <person name="Steele A.D."/>
            <person name="Gui C."/>
            <person name="Meng S."/>
            <person name="Li G."/>
            <person name="Viehrig K."/>
            <person name="Ye F."/>
            <person name="Su P."/>
            <person name="Kiefer A.F."/>
            <person name="Nichols A."/>
            <person name="Cepeda A.J."/>
            <person name="Yan W."/>
            <person name="Fan B."/>
            <person name="Jiang Y."/>
            <person name="Adhikari A."/>
            <person name="Zheng C.-J."/>
            <person name="Schuster L."/>
            <person name="Cowan T.M."/>
            <person name="Smanski M.J."/>
            <person name="Chevrette M.G."/>
            <person name="De Carvalho L.P.S."/>
            <person name="Shen B."/>
        </authorList>
    </citation>
    <scope>NUCLEOTIDE SEQUENCE [LARGE SCALE GENOMIC DNA]</scope>
    <source>
        <strain evidence="2 3">NPDC021253</strain>
    </source>
</reference>
<feature type="region of interest" description="Disordered" evidence="1">
    <location>
        <begin position="114"/>
        <end position="133"/>
    </location>
</feature>
<sequence length="290" mass="30665">MIQLTVAVRQMTAGVLGGLLLTGCQPSAPADRAAPPPSSRQPSATPTVAATGPGLTPRQRLMALADTTAAVPADATTDLPYTYLHTQTWARASTVIARFDQRQWRAADGSGREITRRLPDLPGVDRQPQSTDRQLFTHAAEKLTRHPTGELRPYLANPPTDPVALTAALMTGVPIGHPVYPRVLASSIVGLSKSQYLTREQRTATLRALAGIPGIAYQGKTTDLAGRAGLAFTVTAGGSTSTLVVDPHTGELLAAQEQFTNHRPGLFSYVLILERGHTEVAPSTAGNASR</sequence>
<comment type="caution">
    <text evidence="2">The sequence shown here is derived from an EMBL/GenBank/DDBJ whole genome shotgun (WGS) entry which is preliminary data.</text>
</comment>
<evidence type="ECO:0008006" key="4">
    <source>
        <dbReference type="Google" id="ProtNLM"/>
    </source>
</evidence>
<evidence type="ECO:0000313" key="2">
    <source>
        <dbReference type="EMBL" id="MFI0797213.1"/>
    </source>
</evidence>